<dbReference type="OMA" id="RDIYHHP"/>
<dbReference type="AlphaFoldDB" id="A0A0L7KJN8"/>
<dbReference type="EMBL" id="CH672240">
    <property type="protein sequence ID" value="KOB63563.1"/>
    <property type="molecule type" value="Genomic_DNA"/>
</dbReference>
<dbReference type="KEGG" id="pfh:PFHG_05262"/>
<protein>
    <submittedName>
        <fullName evidence="2">Uncharacterized protein</fullName>
    </submittedName>
</protein>
<reference evidence="3" key="2">
    <citation type="submission" date="2006-03" db="EMBL/GenBank/DDBJ databases">
        <title>The genome sequence of the Plasmodium falciparum HB3.</title>
        <authorList>
            <consortium name="The Broad Institute Genome Sequencing Platform"/>
            <person name="Birren B."/>
            <person name="Lander E."/>
            <person name="Galagan J."/>
            <person name="Nusbaum C."/>
            <person name="Devon K."/>
            <person name="Henn M."/>
            <person name="Jaffe D."/>
            <person name="Butler J."/>
            <person name="Alvarez P."/>
            <person name="Gnerre S."/>
            <person name="Grabherr M."/>
            <person name="Kleber M."/>
            <person name="Mauceli E."/>
            <person name="Brockman W."/>
            <person name="MacCallum I.A."/>
            <person name="Rounsley S."/>
            <person name="Young S."/>
            <person name="LaButti K."/>
            <person name="Pushparaj V."/>
            <person name="DeCaprio D."/>
            <person name="Crawford M."/>
            <person name="Koehrsen M."/>
            <person name="Engels R."/>
            <person name="Montgomery P."/>
            <person name="Pearson M."/>
            <person name="Howarth C."/>
            <person name="Larson L."/>
            <person name="Luoma S."/>
            <person name="White J."/>
            <person name="Kodira C."/>
            <person name="Zeng Q."/>
            <person name="Oleary S."/>
            <person name="Yandava C."/>
            <person name="Alvarado L."/>
            <person name="Wirth D."/>
            <person name="Volkman S."/>
            <person name="Hartl D."/>
        </authorList>
    </citation>
    <scope>NUCLEOTIDE SEQUENCE [LARGE SCALE GENOMIC DNA]</scope>
</reference>
<evidence type="ECO:0000256" key="1">
    <source>
        <dbReference type="SAM" id="Phobius"/>
    </source>
</evidence>
<keyword evidence="1" id="KW-1133">Transmembrane helix</keyword>
<evidence type="ECO:0000313" key="2">
    <source>
        <dbReference type="EMBL" id="KOB63563.1"/>
    </source>
</evidence>
<keyword evidence="1" id="KW-0812">Transmembrane</keyword>
<accession>A0A0L7KJN8</accession>
<gene>
    <name evidence="2" type="ORF">PFHG_05262</name>
</gene>
<proteinExistence type="predicted"/>
<dbReference type="Proteomes" id="UP000054289">
    <property type="component" value="Unassembled WGS sequence"/>
</dbReference>
<sequence length="70" mass="8704">MYTYDDGEEVIGHFDGFDLHHSCSFPTAFLFQIFFIDLYLFQYMNRDIYHHPYHIHVYHSYVFLCQYCQY</sequence>
<name>A0A0L7KJN8_PLAFX</name>
<reference evidence="2 3" key="1">
    <citation type="submission" date="2006-03" db="EMBL/GenBank/DDBJ databases">
        <title>Annotation of Plasmodium falciparum HB3.</title>
        <authorList>
            <consortium name="The Broad Institute Genome Sequencing Platform"/>
            <person name="Volkman S.K."/>
            <person name="Neafsey D.E."/>
            <person name="Dash A.P."/>
            <person name="Chitnis C.E."/>
            <person name="Hartl D.L."/>
            <person name="Young S.K."/>
            <person name="Zeng Q."/>
            <person name="Koehrsen M."/>
            <person name="Alvarado L."/>
            <person name="Berlin A."/>
            <person name="Borenstein D."/>
            <person name="Chapman S.B."/>
            <person name="Chen Z."/>
            <person name="Engels R."/>
            <person name="Freedman E."/>
            <person name="Gellesch M."/>
            <person name="Goldberg J."/>
            <person name="Griggs A."/>
            <person name="Gujja S."/>
            <person name="Heilman E.R."/>
            <person name="Heiman D.I."/>
            <person name="Howarth C."/>
            <person name="Jen D."/>
            <person name="Larson L."/>
            <person name="Mehta T."/>
            <person name="Neiman D."/>
            <person name="Park D."/>
            <person name="Pearson M."/>
            <person name="Roberts A."/>
            <person name="Saif S."/>
            <person name="Shea T."/>
            <person name="Shenoy N."/>
            <person name="Sisk P."/>
            <person name="Stolte C."/>
            <person name="Sykes S."/>
            <person name="Walk T."/>
            <person name="White J."/>
            <person name="Yandava C."/>
            <person name="Haas B."/>
            <person name="Henn M.R."/>
            <person name="Nusbaum C."/>
            <person name="Birren B."/>
        </authorList>
    </citation>
    <scope>NUCLEOTIDE SEQUENCE [LARGE SCALE GENOMIC DNA]</scope>
    <source>
        <strain evidence="2">HB3</strain>
    </source>
</reference>
<keyword evidence="1" id="KW-0472">Membrane</keyword>
<organism evidence="2 3">
    <name type="scientific">Plasmodium falciparum (isolate HB3)</name>
    <dbReference type="NCBI Taxonomy" id="137071"/>
    <lineage>
        <taxon>Eukaryota</taxon>
        <taxon>Sar</taxon>
        <taxon>Alveolata</taxon>
        <taxon>Apicomplexa</taxon>
        <taxon>Aconoidasida</taxon>
        <taxon>Haemosporida</taxon>
        <taxon>Plasmodiidae</taxon>
        <taxon>Plasmodium</taxon>
        <taxon>Plasmodium (Laverania)</taxon>
    </lineage>
</organism>
<evidence type="ECO:0000313" key="3">
    <source>
        <dbReference type="Proteomes" id="UP000054289"/>
    </source>
</evidence>
<feature type="transmembrane region" description="Helical" evidence="1">
    <location>
        <begin position="24"/>
        <end position="41"/>
    </location>
</feature>